<dbReference type="InterPro" id="IPR029069">
    <property type="entry name" value="HotDog_dom_sf"/>
</dbReference>
<evidence type="ECO:0000313" key="2">
    <source>
        <dbReference type="Proteomes" id="UP000552045"/>
    </source>
</evidence>
<name>A0A7Y9JLZ4_9MICO</name>
<dbReference type="AlphaFoldDB" id="A0A7Y9JLZ4"/>
<proteinExistence type="predicted"/>
<keyword evidence="2" id="KW-1185">Reference proteome</keyword>
<dbReference type="Gene3D" id="3.10.129.10">
    <property type="entry name" value="Hotdog Thioesterase"/>
    <property type="match status" value="1"/>
</dbReference>
<gene>
    <name evidence="1" type="ORF">BKA02_001302</name>
</gene>
<dbReference type="EMBL" id="JACCBH010000001">
    <property type="protein sequence ID" value="NYD54247.1"/>
    <property type="molecule type" value="Genomic_DNA"/>
</dbReference>
<dbReference type="SUPFAM" id="SSF54637">
    <property type="entry name" value="Thioesterase/thiol ester dehydrase-isomerase"/>
    <property type="match status" value="1"/>
</dbReference>
<evidence type="ECO:0000313" key="1">
    <source>
        <dbReference type="EMBL" id="NYD54247.1"/>
    </source>
</evidence>
<accession>A0A7Y9JLZ4</accession>
<dbReference type="RefSeq" id="WP_179432413.1">
    <property type="nucleotide sequence ID" value="NZ_JACCBH010000001.1"/>
</dbReference>
<sequence length="126" mass="14199">MTPFIVREYCHGIDEHAEEFHRAIEPFGAQLVPPPMTHIDKIRLIKENCPDGPGPNARIHYQFHSTHHKPIPVGATLVASGVIARKYEKKGRTYLEMDIEVRESDSGELVMSYNDTAILNYTPSSA</sequence>
<protein>
    <recommendedName>
        <fullName evidence="3">N-terminal of MaoC-like dehydratase domain-containing protein</fullName>
    </recommendedName>
</protein>
<evidence type="ECO:0008006" key="3">
    <source>
        <dbReference type="Google" id="ProtNLM"/>
    </source>
</evidence>
<comment type="caution">
    <text evidence="1">The sequence shown here is derived from an EMBL/GenBank/DDBJ whole genome shotgun (WGS) entry which is preliminary data.</text>
</comment>
<reference evidence="1 2" key="1">
    <citation type="submission" date="2020-07" db="EMBL/GenBank/DDBJ databases">
        <title>Sequencing the genomes of 1000 actinobacteria strains.</title>
        <authorList>
            <person name="Klenk H.-P."/>
        </authorList>
    </citation>
    <scope>NUCLEOTIDE SEQUENCE [LARGE SCALE GENOMIC DNA]</scope>
    <source>
        <strain evidence="1 2">DSM 22185</strain>
    </source>
</reference>
<dbReference type="Proteomes" id="UP000552045">
    <property type="component" value="Unassembled WGS sequence"/>
</dbReference>
<organism evidence="1 2">
    <name type="scientific">Microbacterium pseudoresistens</name>
    <dbReference type="NCBI Taxonomy" id="640634"/>
    <lineage>
        <taxon>Bacteria</taxon>
        <taxon>Bacillati</taxon>
        <taxon>Actinomycetota</taxon>
        <taxon>Actinomycetes</taxon>
        <taxon>Micrococcales</taxon>
        <taxon>Microbacteriaceae</taxon>
        <taxon>Microbacterium</taxon>
    </lineage>
</organism>